<protein>
    <submittedName>
        <fullName evidence="1">ASCH domain-containing protein</fullName>
    </submittedName>
</protein>
<evidence type="ECO:0000313" key="3">
    <source>
        <dbReference type="EMBL" id="HAC6494841.1"/>
    </source>
</evidence>
<gene>
    <name evidence="2" type="ORF">DQQ75_01040</name>
    <name evidence="1" type="ORF">DYM17_06560</name>
    <name evidence="3" type="ORF">G0B14_03130</name>
</gene>
<accession>A0A3T3ING4</accession>
<organism evidence="1">
    <name type="scientific">Salmonella dublin</name>
    <dbReference type="NCBI Taxonomy" id="98360"/>
    <lineage>
        <taxon>Bacteria</taxon>
        <taxon>Pseudomonadati</taxon>
        <taxon>Pseudomonadota</taxon>
        <taxon>Gammaproteobacteria</taxon>
        <taxon>Enterobacterales</taxon>
        <taxon>Enterobacteriaceae</taxon>
        <taxon>Salmonella</taxon>
    </lineage>
</organism>
<reference evidence="1" key="3">
    <citation type="submission" date="2018-08" db="EMBL/GenBank/DDBJ databases">
        <authorList>
            <consortium name="GenomeTrakr network: Whole genome sequencing for foodborne pathogen traceback"/>
        </authorList>
    </citation>
    <scope>NUCLEOTIDE SEQUENCE</scope>
    <source>
        <strain evidence="2">FSIS11810954</strain>
        <strain evidence="1">FSIS31800840</strain>
    </source>
</reference>
<sequence>MPCTGCRYRSRRRRLTVANLQLAVKGEYFDAMICGEKTEEYRLCNDYWNKRIMFREYDRLIITKGYPKRDDSSRRIDVPYDGYEVKTITHPHFGDKPVKVYAIKVNIDG</sequence>
<evidence type="ECO:0000313" key="2">
    <source>
        <dbReference type="EMBL" id="ECV3270415.1"/>
    </source>
</evidence>
<reference evidence="3" key="2">
    <citation type="submission" date="2018-07" db="EMBL/GenBank/DDBJ databases">
        <authorList>
            <consortium name="NCBI Pathogen Detection Project"/>
        </authorList>
    </citation>
    <scope>NUCLEOTIDE SEQUENCE</scope>
    <source>
        <strain evidence="3">NVSL 5618</strain>
    </source>
</reference>
<dbReference type="EMBL" id="AAKPOL010000005">
    <property type="protein sequence ID" value="ECU3178938.1"/>
    <property type="molecule type" value="Genomic_DNA"/>
</dbReference>
<name>A0A3T3ING4_SALDU</name>
<proteinExistence type="predicted"/>
<dbReference type="EMBL" id="DAAMFJ010000002">
    <property type="protein sequence ID" value="HAC6494841.1"/>
    <property type="molecule type" value="Genomic_DNA"/>
</dbReference>
<dbReference type="EMBL" id="AAKSEE010000001">
    <property type="protein sequence ID" value="ECV3270415.1"/>
    <property type="molecule type" value="Genomic_DNA"/>
</dbReference>
<reference evidence="3" key="1">
    <citation type="journal article" date="2018" name="Genome Biol.">
        <title>SKESA: strategic k-mer extension for scrupulous assemblies.</title>
        <authorList>
            <person name="Souvorov A."/>
            <person name="Agarwala R."/>
            <person name="Lipman D.J."/>
        </authorList>
    </citation>
    <scope>NUCLEOTIDE SEQUENCE</scope>
    <source>
        <strain evidence="3">NVSL 5618</strain>
    </source>
</reference>
<comment type="caution">
    <text evidence="1">The sequence shown here is derived from an EMBL/GenBank/DDBJ whole genome shotgun (WGS) entry which is preliminary data.</text>
</comment>
<dbReference type="AlphaFoldDB" id="A0A3T3ING4"/>
<evidence type="ECO:0000313" key="1">
    <source>
        <dbReference type="EMBL" id="ECU3178938.1"/>
    </source>
</evidence>